<evidence type="ECO:0000256" key="1">
    <source>
        <dbReference type="SAM" id="SignalP"/>
    </source>
</evidence>
<keyword evidence="1" id="KW-0732">Signal</keyword>
<dbReference type="AlphaFoldDB" id="A0A329UX74"/>
<protein>
    <submittedName>
        <fullName evidence="2">Uncharacterized protein</fullName>
    </submittedName>
</protein>
<evidence type="ECO:0000313" key="3">
    <source>
        <dbReference type="Proteomes" id="UP000250550"/>
    </source>
</evidence>
<reference evidence="2 3" key="1">
    <citation type="submission" date="2018-02" db="EMBL/GenBank/DDBJ databases">
        <title>Complete genome sequencing of Faecalibacterium prausnitzii strains isolated from the human gut.</title>
        <authorList>
            <person name="Fitzgerald B.C."/>
            <person name="Shkoporov A.N."/>
            <person name="Ross P.R."/>
            <person name="Hill C."/>
        </authorList>
    </citation>
    <scope>NUCLEOTIDE SEQUENCE [LARGE SCALE GENOMIC DNA]</scope>
    <source>
        <strain evidence="2 3">APC924/119</strain>
    </source>
</reference>
<dbReference type="EMBL" id="PRLF01000001">
    <property type="protein sequence ID" value="RAW67395.1"/>
    <property type="molecule type" value="Genomic_DNA"/>
</dbReference>
<accession>A0A329UX74</accession>
<comment type="caution">
    <text evidence="2">The sequence shown here is derived from an EMBL/GenBank/DDBJ whole genome shotgun (WGS) entry which is preliminary data.</text>
</comment>
<gene>
    <name evidence="2" type="ORF">C4N21_01590</name>
</gene>
<name>A0A329UX74_9FIRM</name>
<organism evidence="2 3">
    <name type="scientific">Faecalibacterium prausnitzii</name>
    <dbReference type="NCBI Taxonomy" id="853"/>
    <lineage>
        <taxon>Bacteria</taxon>
        <taxon>Bacillati</taxon>
        <taxon>Bacillota</taxon>
        <taxon>Clostridia</taxon>
        <taxon>Eubacteriales</taxon>
        <taxon>Oscillospiraceae</taxon>
        <taxon>Faecalibacterium</taxon>
    </lineage>
</organism>
<feature type="signal peptide" evidence="1">
    <location>
        <begin position="1"/>
        <end position="22"/>
    </location>
</feature>
<evidence type="ECO:0000313" key="2">
    <source>
        <dbReference type="EMBL" id="RAW67395.1"/>
    </source>
</evidence>
<proteinExistence type="predicted"/>
<feature type="chain" id="PRO_5039582140" evidence="1">
    <location>
        <begin position="23"/>
        <end position="139"/>
    </location>
</feature>
<dbReference type="Proteomes" id="UP000250550">
    <property type="component" value="Unassembled WGS sequence"/>
</dbReference>
<sequence>MSGAISFFLGLFGLGAAGAVNAGQNISQSKKQAELDQIYTAQAADRSDADLRQMHERVRKEWQSVPDCHPNCLGKWPSAYSDRMGPYYQTKFWFRDHLNAKGIPYDDAILDEVCGVNYEKLMNKMLDDAVHGRRRRRWF</sequence>
<dbReference type="RefSeq" id="WP_112120827.1">
    <property type="nucleotide sequence ID" value="NZ_PRLF01000001.1"/>
</dbReference>